<keyword evidence="3" id="KW-1185">Reference proteome</keyword>
<evidence type="ECO:0000313" key="2">
    <source>
        <dbReference type="EMBL" id="GMF16950.1"/>
    </source>
</evidence>
<feature type="compositionally biased region" description="Basic and acidic residues" evidence="1">
    <location>
        <begin position="159"/>
        <end position="173"/>
    </location>
</feature>
<evidence type="ECO:0000313" key="3">
    <source>
        <dbReference type="Proteomes" id="UP001165121"/>
    </source>
</evidence>
<protein>
    <submittedName>
        <fullName evidence="2">Unnamed protein product</fullName>
    </submittedName>
</protein>
<proteinExistence type="predicted"/>
<gene>
    <name evidence="2" type="ORF">Pfra01_000101000</name>
</gene>
<feature type="region of interest" description="Disordered" evidence="1">
    <location>
        <begin position="143"/>
        <end position="214"/>
    </location>
</feature>
<accession>A0A9W6TP31</accession>
<reference evidence="2" key="1">
    <citation type="submission" date="2023-04" db="EMBL/GenBank/DDBJ databases">
        <title>Phytophthora fragariaefolia NBRC 109709.</title>
        <authorList>
            <person name="Ichikawa N."/>
            <person name="Sato H."/>
            <person name="Tonouchi N."/>
        </authorList>
    </citation>
    <scope>NUCLEOTIDE SEQUENCE</scope>
    <source>
        <strain evidence="2">NBRC 109709</strain>
    </source>
</reference>
<sequence>MKAFIKDAQRIIVDGFHTPTVVFMSRRAAQAWDVEEFRLRGRCIRLNLVEARQAGICPPPQLALNYALRGLGTEGIHAVQIIQVMEDITHTHVLDIRHPGAMGLSLPDNDYWTVIFATKSCPSDPTVPARKCETSLRRERLNLAQDDGLGMRSAVPTPDRPDTADVRAPKKATDATAPTTAAARHRATVAAYQDLANSSSSDSDEEPGEASQPQ</sequence>
<name>A0A9W6TP31_9STRA</name>
<dbReference type="EMBL" id="BSXT01000080">
    <property type="protein sequence ID" value="GMF16950.1"/>
    <property type="molecule type" value="Genomic_DNA"/>
</dbReference>
<dbReference type="AlphaFoldDB" id="A0A9W6TP31"/>
<organism evidence="2 3">
    <name type="scientific">Phytophthora fragariaefolia</name>
    <dbReference type="NCBI Taxonomy" id="1490495"/>
    <lineage>
        <taxon>Eukaryota</taxon>
        <taxon>Sar</taxon>
        <taxon>Stramenopiles</taxon>
        <taxon>Oomycota</taxon>
        <taxon>Peronosporomycetes</taxon>
        <taxon>Peronosporales</taxon>
        <taxon>Peronosporaceae</taxon>
        <taxon>Phytophthora</taxon>
    </lineage>
</organism>
<comment type="caution">
    <text evidence="2">The sequence shown here is derived from an EMBL/GenBank/DDBJ whole genome shotgun (WGS) entry which is preliminary data.</text>
</comment>
<evidence type="ECO:0000256" key="1">
    <source>
        <dbReference type="SAM" id="MobiDB-lite"/>
    </source>
</evidence>
<dbReference type="Proteomes" id="UP001165121">
    <property type="component" value="Unassembled WGS sequence"/>
</dbReference>